<evidence type="ECO:0000313" key="2">
    <source>
        <dbReference type="EMBL" id="GAW94189.1"/>
    </source>
</evidence>
<dbReference type="EMBL" id="BDGJ01000198">
    <property type="protein sequence ID" value="GAW94189.1"/>
    <property type="molecule type" value="Genomic_DNA"/>
</dbReference>
<feature type="transmembrane region" description="Helical" evidence="1">
    <location>
        <begin position="137"/>
        <end position="157"/>
    </location>
</feature>
<name>A0A1Z5HXC8_9FIRM</name>
<dbReference type="RefSeq" id="WP_088555183.1">
    <property type="nucleotide sequence ID" value="NZ_BDGJ01000198.1"/>
</dbReference>
<keyword evidence="1" id="KW-0472">Membrane</keyword>
<protein>
    <recommendedName>
        <fullName evidence="4">CNNM transmembrane domain-containing protein</fullName>
    </recommendedName>
</protein>
<evidence type="ECO:0008006" key="4">
    <source>
        <dbReference type="Google" id="ProtNLM"/>
    </source>
</evidence>
<dbReference type="Proteomes" id="UP000197032">
    <property type="component" value="Unassembled WGS sequence"/>
</dbReference>
<accession>A0A1Z5HXC8</accession>
<evidence type="ECO:0000256" key="1">
    <source>
        <dbReference type="SAM" id="Phobius"/>
    </source>
</evidence>
<feature type="transmembrane region" description="Helical" evidence="1">
    <location>
        <begin position="41"/>
        <end position="69"/>
    </location>
</feature>
<comment type="caution">
    <text evidence="2">The sequence shown here is derived from an EMBL/GenBank/DDBJ whole genome shotgun (WGS) entry which is preliminary data.</text>
</comment>
<keyword evidence="1" id="KW-1133">Transmembrane helix</keyword>
<keyword evidence="1" id="KW-0812">Transmembrane</keyword>
<dbReference type="OrthoDB" id="2111373at2"/>
<dbReference type="AlphaFoldDB" id="A0A1Z5HXC8"/>
<organism evidence="2 3">
    <name type="scientific">Calderihabitans maritimus</name>
    <dbReference type="NCBI Taxonomy" id="1246530"/>
    <lineage>
        <taxon>Bacteria</taxon>
        <taxon>Bacillati</taxon>
        <taxon>Bacillota</taxon>
        <taxon>Clostridia</taxon>
        <taxon>Neomoorellales</taxon>
        <taxon>Calderihabitantaceae</taxon>
        <taxon>Calderihabitans</taxon>
    </lineage>
</organism>
<evidence type="ECO:0000313" key="3">
    <source>
        <dbReference type="Proteomes" id="UP000197032"/>
    </source>
</evidence>
<keyword evidence="3" id="KW-1185">Reference proteome</keyword>
<feature type="transmembrane region" description="Helical" evidence="1">
    <location>
        <begin position="104"/>
        <end position="125"/>
    </location>
</feature>
<gene>
    <name evidence="2" type="ORF">KKC1_33020</name>
</gene>
<proteinExistence type="predicted"/>
<feature type="transmembrane region" description="Helical" evidence="1">
    <location>
        <begin position="12"/>
        <end position="35"/>
    </location>
</feature>
<reference evidence="3" key="1">
    <citation type="journal article" date="2017" name="Appl. Environ. Microbiol.">
        <title>Genomic Analysis of Calderihabitans maritimus KKC1, a Thermophilic, Hydrogenogenic, Carboxydotrophic Bacterium Isolated from Marine Sediment.</title>
        <authorList>
            <person name="Omae K."/>
            <person name="Yoneda Y."/>
            <person name="Fukuyama Y."/>
            <person name="Yoshida T."/>
            <person name="Sako Y."/>
        </authorList>
    </citation>
    <scope>NUCLEOTIDE SEQUENCE [LARGE SCALE GENOMIC DNA]</scope>
    <source>
        <strain evidence="3">KKC1</strain>
    </source>
</reference>
<sequence>MGNSGNNNRWKHALFIGVGTFFLAIAISLGSQTLLSHLTSLVLSFLLLVLIILIGIIFDIVGVAVAAASEAPFHARASRKIAGAREAIFLVRNAERVASFCNDVVGDVCGTLSGAVGASIVFRLLLQVGQPGGKQQLLFGTVMTAFIAALTVGGKAYGKGLAINRSHEIIFLVGRLLHRLSRVMGIEINSGKRKKVK</sequence>